<feature type="compositionally biased region" description="Polar residues" evidence="2">
    <location>
        <begin position="479"/>
        <end position="502"/>
    </location>
</feature>
<name>A0AAD9S6F9_PHOAM</name>
<dbReference type="EMBL" id="JAUJFL010000007">
    <property type="protein sequence ID" value="KAK2599535.1"/>
    <property type="molecule type" value="Genomic_DNA"/>
</dbReference>
<feature type="coiled-coil region" evidence="1">
    <location>
        <begin position="344"/>
        <end position="378"/>
    </location>
</feature>
<evidence type="ECO:0000313" key="3">
    <source>
        <dbReference type="EMBL" id="KAK2599535.1"/>
    </source>
</evidence>
<proteinExistence type="predicted"/>
<accession>A0AAD9S6F9</accession>
<feature type="coiled-coil region" evidence="1">
    <location>
        <begin position="292"/>
        <end position="319"/>
    </location>
</feature>
<evidence type="ECO:0000256" key="1">
    <source>
        <dbReference type="SAM" id="Coils"/>
    </source>
</evidence>
<feature type="region of interest" description="Disordered" evidence="2">
    <location>
        <begin position="62"/>
        <end position="111"/>
    </location>
</feature>
<keyword evidence="4" id="KW-1185">Reference proteome</keyword>
<dbReference type="Proteomes" id="UP001265746">
    <property type="component" value="Unassembled WGS sequence"/>
</dbReference>
<organism evidence="3 4">
    <name type="scientific">Phomopsis amygdali</name>
    <name type="common">Fusicoccum amygdali</name>
    <dbReference type="NCBI Taxonomy" id="1214568"/>
    <lineage>
        <taxon>Eukaryota</taxon>
        <taxon>Fungi</taxon>
        <taxon>Dikarya</taxon>
        <taxon>Ascomycota</taxon>
        <taxon>Pezizomycotina</taxon>
        <taxon>Sordariomycetes</taxon>
        <taxon>Sordariomycetidae</taxon>
        <taxon>Diaporthales</taxon>
        <taxon>Diaporthaceae</taxon>
        <taxon>Diaporthe</taxon>
    </lineage>
</organism>
<evidence type="ECO:0000313" key="4">
    <source>
        <dbReference type="Proteomes" id="UP001265746"/>
    </source>
</evidence>
<feature type="compositionally biased region" description="Low complexity" evidence="2">
    <location>
        <begin position="461"/>
        <end position="478"/>
    </location>
</feature>
<keyword evidence="1" id="KW-0175">Coiled coil</keyword>
<feature type="compositionally biased region" description="Basic residues" evidence="2">
    <location>
        <begin position="62"/>
        <end position="73"/>
    </location>
</feature>
<feature type="region of interest" description="Disordered" evidence="2">
    <location>
        <begin position="443"/>
        <end position="624"/>
    </location>
</feature>
<reference evidence="3" key="1">
    <citation type="submission" date="2023-06" db="EMBL/GenBank/DDBJ databases">
        <authorList>
            <person name="Noh H."/>
        </authorList>
    </citation>
    <scope>NUCLEOTIDE SEQUENCE</scope>
    <source>
        <strain evidence="3">DUCC20226</strain>
    </source>
</reference>
<evidence type="ECO:0000256" key="2">
    <source>
        <dbReference type="SAM" id="MobiDB-lite"/>
    </source>
</evidence>
<feature type="compositionally biased region" description="Polar residues" evidence="2">
    <location>
        <begin position="443"/>
        <end position="460"/>
    </location>
</feature>
<protein>
    <submittedName>
        <fullName evidence="3">Uncharacterized protein</fullName>
    </submittedName>
</protein>
<dbReference type="AlphaFoldDB" id="A0AAD9S6F9"/>
<gene>
    <name evidence="3" type="ORF">N8I77_011283</name>
</gene>
<feature type="compositionally biased region" description="Acidic residues" evidence="2">
    <location>
        <begin position="528"/>
        <end position="557"/>
    </location>
</feature>
<feature type="compositionally biased region" description="Polar residues" evidence="2">
    <location>
        <begin position="572"/>
        <end position="601"/>
    </location>
</feature>
<sequence length="661" mass="72384">MAEATLNAETVTKAPKDKNCPYCGQAFTSSSLGRHLDLYIKEKNPKAPDGIHNVDEIRKIRGSITRRHHKGSRRASSDPAASHNGSRRSPEASDAESPAAKSPGMTTDTQSAADLTKGLASFTAPWETTGVINNIPEAEAGGGSADAIRRANLQRAHNRQMMKSSFDVKQKVQDALDRARAAELALREILSSWRAAKQQVNVHSMPFDFDPLSLDFPALCLQCLEPPPTLFSSTQHPTSTSWSIAPPGEKQDQALLAYFQEEFRKWKITCSAATTAIMEELTYPPSQTATFQENTRDSVEKAERAAEKLERQVTEHLKSAFSVWQQLSPQRRQELWILELARSVGRKQKEVDKLKETQHSLEQENTNLKSQIDHLNRLQQPREFKIANPMTWSMSQKMIQLSAEAGVSGRRVVGFNMEDRHSDLNTVVSTAIDRWKSVIVSSRATSGMTSQRPLDQSSASTQMPTTTTQPPTPTGQQTHLHQSSPSISTFSQPPFLRTTSRSPVVPTIIATSEAKTSIAGTPSGQSADDSDQDSDPDAEEGEDEDADADADAEDDVEMGGGAGYLSAAHTPVPQSTPQMAQNQIPQNPILQDQQPYATQQMPVEPRQSPYPQTSPGGGSYTGQAAGILPSQQLQLGQQAFGQHYRVNQAHGGGMNMSWDNH</sequence>
<feature type="compositionally biased region" description="Polar residues" evidence="2">
    <location>
        <begin position="509"/>
        <end position="520"/>
    </location>
</feature>
<comment type="caution">
    <text evidence="3">The sequence shown here is derived from an EMBL/GenBank/DDBJ whole genome shotgun (WGS) entry which is preliminary data.</text>
</comment>